<feature type="transmembrane region" description="Helical" evidence="11">
    <location>
        <begin position="12"/>
        <end position="31"/>
    </location>
</feature>
<dbReference type="NCBIfam" id="TIGR01352">
    <property type="entry name" value="tonB_Cterm"/>
    <property type="match status" value="1"/>
</dbReference>
<gene>
    <name evidence="13" type="ORF">ABVV53_15470</name>
</gene>
<comment type="subcellular location">
    <subcellularLocation>
        <location evidence="1">Cell inner membrane</location>
        <topology evidence="1">Single-pass membrane protein</topology>
        <orientation evidence="1">Periplasmic side</orientation>
    </subcellularLocation>
</comment>
<evidence type="ECO:0000313" key="13">
    <source>
        <dbReference type="EMBL" id="MET1756845.1"/>
    </source>
</evidence>
<evidence type="ECO:0000313" key="14">
    <source>
        <dbReference type="Proteomes" id="UP001548713"/>
    </source>
</evidence>
<evidence type="ECO:0000256" key="10">
    <source>
        <dbReference type="SAM" id="MobiDB-lite"/>
    </source>
</evidence>
<dbReference type="InterPro" id="IPR051045">
    <property type="entry name" value="TonB-dependent_transducer"/>
</dbReference>
<evidence type="ECO:0000256" key="5">
    <source>
        <dbReference type="ARBA" id="ARBA00022519"/>
    </source>
</evidence>
<dbReference type="RefSeq" id="WP_353985340.1">
    <property type="nucleotide sequence ID" value="NZ_JBEWLY010000024.1"/>
</dbReference>
<feature type="domain" description="TonB C-terminal" evidence="12">
    <location>
        <begin position="133"/>
        <end position="227"/>
    </location>
</feature>
<evidence type="ECO:0000259" key="12">
    <source>
        <dbReference type="PROSITE" id="PS52015"/>
    </source>
</evidence>
<sequence length="227" mass="24158">MAYAQRTPDKTRTAVVVAVAGLHCLALYALVTGLNVDFVNDAVTVLQGRNIPIEAAPPPPPKQPPPEQAPATSAAQPASASVMMTVPNRHVRLEPLPTSTLPPLVLPSTLPLEVPIPMASNASDTLVRNAQSARPRNDPGLWVSTDDYPTAALRRGERGTVRFELTVGADGRVADCRVTGSSGFNELDVATCRHVSRRARFEPAVDASGARVRGTYAGSIRWVIPED</sequence>
<evidence type="ECO:0000256" key="6">
    <source>
        <dbReference type="ARBA" id="ARBA00022692"/>
    </source>
</evidence>
<evidence type="ECO:0000256" key="3">
    <source>
        <dbReference type="ARBA" id="ARBA00022448"/>
    </source>
</evidence>
<organism evidence="13 14">
    <name type="scientific">Novosphingobium kalidii</name>
    <dbReference type="NCBI Taxonomy" id="3230299"/>
    <lineage>
        <taxon>Bacteria</taxon>
        <taxon>Pseudomonadati</taxon>
        <taxon>Pseudomonadota</taxon>
        <taxon>Alphaproteobacteria</taxon>
        <taxon>Sphingomonadales</taxon>
        <taxon>Sphingomonadaceae</taxon>
        <taxon>Novosphingobium</taxon>
    </lineage>
</organism>
<reference evidence="13 14" key="1">
    <citation type="submission" date="2024-07" db="EMBL/GenBank/DDBJ databases">
        <title>Novosphingobium kalidii RD2P27.</title>
        <authorList>
            <person name="Sun J.-Q."/>
        </authorList>
    </citation>
    <scope>NUCLEOTIDE SEQUENCE [LARGE SCALE GENOMIC DNA]</scope>
    <source>
        <strain evidence="13 14">RD2P27</strain>
    </source>
</reference>
<keyword evidence="8 11" id="KW-1133">Transmembrane helix</keyword>
<feature type="compositionally biased region" description="Low complexity" evidence="10">
    <location>
        <begin position="69"/>
        <end position="80"/>
    </location>
</feature>
<evidence type="ECO:0000256" key="11">
    <source>
        <dbReference type="SAM" id="Phobius"/>
    </source>
</evidence>
<dbReference type="InterPro" id="IPR037682">
    <property type="entry name" value="TonB_C"/>
</dbReference>
<dbReference type="SUPFAM" id="SSF74653">
    <property type="entry name" value="TolA/TonB C-terminal domain"/>
    <property type="match status" value="1"/>
</dbReference>
<evidence type="ECO:0000256" key="2">
    <source>
        <dbReference type="ARBA" id="ARBA00006555"/>
    </source>
</evidence>
<comment type="caution">
    <text evidence="13">The sequence shown here is derived from an EMBL/GenBank/DDBJ whole genome shotgun (WGS) entry which is preliminary data.</text>
</comment>
<dbReference type="Proteomes" id="UP001548713">
    <property type="component" value="Unassembled WGS sequence"/>
</dbReference>
<keyword evidence="7" id="KW-0653">Protein transport</keyword>
<keyword evidence="9 11" id="KW-0472">Membrane</keyword>
<evidence type="ECO:0000256" key="4">
    <source>
        <dbReference type="ARBA" id="ARBA00022475"/>
    </source>
</evidence>
<evidence type="ECO:0000256" key="7">
    <source>
        <dbReference type="ARBA" id="ARBA00022927"/>
    </source>
</evidence>
<keyword evidence="5" id="KW-0997">Cell inner membrane</keyword>
<dbReference type="PROSITE" id="PS52015">
    <property type="entry name" value="TONB_CTD"/>
    <property type="match status" value="1"/>
</dbReference>
<evidence type="ECO:0000256" key="8">
    <source>
        <dbReference type="ARBA" id="ARBA00022989"/>
    </source>
</evidence>
<dbReference type="EMBL" id="JBEWLY010000024">
    <property type="protein sequence ID" value="MET1756845.1"/>
    <property type="molecule type" value="Genomic_DNA"/>
</dbReference>
<keyword evidence="6 11" id="KW-0812">Transmembrane</keyword>
<dbReference type="Gene3D" id="3.30.1150.10">
    <property type="match status" value="1"/>
</dbReference>
<accession>A0ABV2D4S7</accession>
<keyword evidence="4" id="KW-1003">Cell membrane</keyword>
<proteinExistence type="inferred from homology"/>
<feature type="region of interest" description="Disordered" evidence="10">
    <location>
        <begin position="53"/>
        <end position="80"/>
    </location>
</feature>
<dbReference type="Pfam" id="PF03544">
    <property type="entry name" value="TonB_C"/>
    <property type="match status" value="1"/>
</dbReference>
<dbReference type="InterPro" id="IPR006260">
    <property type="entry name" value="TonB/TolA_C"/>
</dbReference>
<dbReference type="PANTHER" id="PTHR33446">
    <property type="entry name" value="PROTEIN TONB-RELATED"/>
    <property type="match status" value="1"/>
</dbReference>
<keyword evidence="14" id="KW-1185">Reference proteome</keyword>
<feature type="compositionally biased region" description="Pro residues" evidence="10">
    <location>
        <begin position="55"/>
        <end position="68"/>
    </location>
</feature>
<evidence type="ECO:0000256" key="9">
    <source>
        <dbReference type="ARBA" id="ARBA00023136"/>
    </source>
</evidence>
<dbReference type="PANTHER" id="PTHR33446:SF2">
    <property type="entry name" value="PROTEIN TONB"/>
    <property type="match status" value="1"/>
</dbReference>
<evidence type="ECO:0000256" key="1">
    <source>
        <dbReference type="ARBA" id="ARBA00004383"/>
    </source>
</evidence>
<name>A0ABV2D4S7_9SPHN</name>
<keyword evidence="3" id="KW-0813">Transport</keyword>
<comment type="similarity">
    <text evidence="2">Belongs to the TonB family.</text>
</comment>
<protein>
    <submittedName>
        <fullName evidence="13">Energy transducer TonB</fullName>
    </submittedName>
</protein>